<protein>
    <submittedName>
        <fullName evidence="1">Uncharacterized protein</fullName>
    </submittedName>
</protein>
<proteinExistence type="predicted"/>
<comment type="caution">
    <text evidence="1">The sequence shown here is derived from an EMBL/GenBank/DDBJ whole genome shotgun (WGS) entry which is preliminary data.</text>
</comment>
<name>A0ACB0ZNK0_MELEN</name>
<gene>
    <name evidence="1" type="ORF">MENTE1834_LOCUS27861</name>
</gene>
<sequence length="343" mass="39301">MCQFPDSETSSANAEYEQKIKALESQLKEILQEKIKVDDELAREKTMNNDLKARIKLKDVHIKRLEGILEDQDAMKKENSRLKQQLRASDFYSYVCKISSTANETEIEDIIGMYSTKNGDPSCGEFLKLIRKQLRAMEQKNKELLEQIRKERLENSKKDKEIEKLREELLSQSRKRTKVPSTSKESPMATRQRTARPSFGFSFYEEDSEIQPEPNPEKSQDPAFSQSITSLPTNTRIRIFLIPKINLKLISDGSPSSPMRVHKFTGPKFSSSNSSCQILEEIKGQCKQYMSIFDESDDLENIPPPPRPPKKTIPKNPIQLGNDLISPNLLAHASKSNLMNFND</sequence>
<evidence type="ECO:0000313" key="1">
    <source>
        <dbReference type="EMBL" id="CAK5080676.1"/>
    </source>
</evidence>
<keyword evidence="2" id="KW-1185">Reference proteome</keyword>
<dbReference type="Proteomes" id="UP001497535">
    <property type="component" value="Unassembled WGS sequence"/>
</dbReference>
<organism evidence="1 2">
    <name type="scientific">Meloidogyne enterolobii</name>
    <name type="common">Root-knot nematode worm</name>
    <name type="synonym">Meloidogyne mayaguensis</name>
    <dbReference type="NCBI Taxonomy" id="390850"/>
    <lineage>
        <taxon>Eukaryota</taxon>
        <taxon>Metazoa</taxon>
        <taxon>Ecdysozoa</taxon>
        <taxon>Nematoda</taxon>
        <taxon>Chromadorea</taxon>
        <taxon>Rhabditida</taxon>
        <taxon>Tylenchina</taxon>
        <taxon>Tylenchomorpha</taxon>
        <taxon>Tylenchoidea</taxon>
        <taxon>Meloidogynidae</taxon>
        <taxon>Meloidogyninae</taxon>
        <taxon>Meloidogyne</taxon>
    </lineage>
</organism>
<reference evidence="1" key="1">
    <citation type="submission" date="2023-11" db="EMBL/GenBank/DDBJ databases">
        <authorList>
            <person name="Poullet M."/>
        </authorList>
    </citation>
    <scope>NUCLEOTIDE SEQUENCE</scope>
    <source>
        <strain evidence="1">E1834</strain>
    </source>
</reference>
<dbReference type="EMBL" id="CAVMJV010000042">
    <property type="protein sequence ID" value="CAK5080676.1"/>
    <property type="molecule type" value="Genomic_DNA"/>
</dbReference>
<accession>A0ACB0ZNK0</accession>
<evidence type="ECO:0000313" key="2">
    <source>
        <dbReference type="Proteomes" id="UP001497535"/>
    </source>
</evidence>